<evidence type="ECO:0000259" key="19">
    <source>
        <dbReference type="Pfam" id="PF02887"/>
    </source>
</evidence>
<keyword evidence="21" id="KW-1185">Reference proteome</keyword>
<dbReference type="GO" id="GO:0004743">
    <property type="term" value="F:pyruvate kinase activity"/>
    <property type="evidence" value="ECO:0007669"/>
    <property type="project" value="UniProtKB-EC"/>
</dbReference>
<feature type="domain" description="Pyruvate kinase barrel" evidence="18">
    <location>
        <begin position="29"/>
        <end position="354"/>
    </location>
</feature>
<keyword evidence="11" id="KW-0067">ATP-binding</keyword>
<dbReference type="InterPro" id="IPR015793">
    <property type="entry name" value="Pyrv_Knase_brl"/>
</dbReference>
<dbReference type="InterPro" id="IPR001697">
    <property type="entry name" value="Pyr_Knase"/>
</dbReference>
<gene>
    <name evidence="20" type="primary">PYK1</name>
    <name evidence="20" type="ORF">MCUN1_001735</name>
</gene>
<evidence type="ECO:0000256" key="1">
    <source>
        <dbReference type="ARBA" id="ARBA00001946"/>
    </source>
</evidence>
<dbReference type="Pfam" id="PF00224">
    <property type="entry name" value="PK"/>
    <property type="match status" value="1"/>
</dbReference>
<dbReference type="GO" id="GO:0005524">
    <property type="term" value="F:ATP binding"/>
    <property type="evidence" value="ECO:0007669"/>
    <property type="project" value="UniProtKB-KW"/>
</dbReference>
<dbReference type="InterPro" id="IPR015806">
    <property type="entry name" value="Pyrv_Knase_insert_dom_sf"/>
</dbReference>
<dbReference type="EMBL" id="CP119878">
    <property type="protein sequence ID" value="WFD34891.1"/>
    <property type="molecule type" value="Genomic_DNA"/>
</dbReference>
<keyword evidence="10 17" id="KW-0418">Kinase</keyword>
<sequence>MMFAKAKSQLEWNAGLNPLNFSCENKFLRKTSIVATIGPKTNNVEMLHKLRNAGMNIVRINASHGDHKYFKSVVDNVRQVEKEAPGRPLAIALDTKGPEMRTGVMENNEDQKISTGHEFIVTTDPEYAEKCSSEYLFIDYPNLAEKVQPGRIIYVDDGVLSLQVESIDGNNVHVRALNNGVLSSRKGVNLPLTEVDLPAISDKDRRDLEFARDNDLDYIFASFIRSGENVREIRSILGERADSIKIISKIENHQGLQNFDEILEETDGVMVARGDLGIEIPAPQVFLAQKMIISRCNIVGKPVICATQMLESMTINNRPTRAEVSDVANAVVDGADCVMLSGETAKGAYPIEAVSMMAETAYLAEQSMSYPALFNEMRNLTRVPTETNETISLAAVSASLEQQAGAILLMSTSGNTARLVSKYRPACPILMVTRNEKTTRDVHLYRGCYPFYYPFPRPDTNAKWQEDVDNRIKFGLSEALKLNIIKKGDTVIALQGWRGGKGHTNSLRVVTVPTNMGGYILEGTSIDEPQ</sequence>
<evidence type="ECO:0000256" key="10">
    <source>
        <dbReference type="ARBA" id="ARBA00022777"/>
    </source>
</evidence>
<evidence type="ECO:0000256" key="15">
    <source>
        <dbReference type="ARBA" id="ARBA00023317"/>
    </source>
</evidence>
<dbReference type="NCBIfam" id="NF004978">
    <property type="entry name" value="PRK06354.1"/>
    <property type="match status" value="1"/>
</dbReference>
<keyword evidence="7 17" id="KW-0808">Transferase</keyword>
<dbReference type="NCBIfam" id="NF004491">
    <property type="entry name" value="PRK05826.1"/>
    <property type="match status" value="1"/>
</dbReference>
<protein>
    <recommendedName>
        <fullName evidence="6 17">Pyruvate kinase</fullName>
        <ecNumber evidence="6 17">2.7.1.40</ecNumber>
    </recommendedName>
</protein>
<evidence type="ECO:0000259" key="18">
    <source>
        <dbReference type="Pfam" id="PF00224"/>
    </source>
</evidence>
<evidence type="ECO:0000256" key="3">
    <source>
        <dbReference type="ARBA" id="ARBA00004997"/>
    </source>
</evidence>
<dbReference type="SUPFAM" id="SSF51621">
    <property type="entry name" value="Phosphoenolpyruvate/pyruvate domain"/>
    <property type="match status" value="1"/>
</dbReference>
<dbReference type="InterPro" id="IPR015795">
    <property type="entry name" value="Pyrv_Knase_C"/>
</dbReference>
<evidence type="ECO:0000256" key="12">
    <source>
        <dbReference type="ARBA" id="ARBA00022842"/>
    </source>
</evidence>
<comment type="cofactor">
    <cofactor evidence="1">
        <name>Mg(2+)</name>
        <dbReference type="ChEBI" id="CHEBI:18420"/>
    </cofactor>
</comment>
<keyword evidence="15 20" id="KW-0670">Pyruvate</keyword>
<evidence type="ECO:0000256" key="16">
    <source>
        <dbReference type="ARBA" id="ARBA00048152"/>
    </source>
</evidence>
<evidence type="ECO:0000256" key="7">
    <source>
        <dbReference type="ARBA" id="ARBA00022679"/>
    </source>
</evidence>
<dbReference type="SUPFAM" id="SSF52935">
    <property type="entry name" value="PK C-terminal domain-like"/>
    <property type="match status" value="1"/>
</dbReference>
<keyword evidence="13" id="KW-0630">Potassium</keyword>
<evidence type="ECO:0000256" key="2">
    <source>
        <dbReference type="ARBA" id="ARBA00001958"/>
    </source>
</evidence>
<dbReference type="CDD" id="cd00288">
    <property type="entry name" value="Pyruvate_Kinase"/>
    <property type="match status" value="1"/>
</dbReference>
<dbReference type="GO" id="GO:0000287">
    <property type="term" value="F:magnesium ion binding"/>
    <property type="evidence" value="ECO:0007669"/>
    <property type="project" value="InterPro"/>
</dbReference>
<keyword evidence="14 17" id="KW-0324">Glycolysis</keyword>
<keyword evidence="8" id="KW-0479">Metal-binding</keyword>
<dbReference type="InterPro" id="IPR036918">
    <property type="entry name" value="Pyrv_Knase_C_sf"/>
</dbReference>
<comment type="catalytic activity">
    <reaction evidence="16 17">
        <text>pyruvate + ATP = phosphoenolpyruvate + ADP + H(+)</text>
        <dbReference type="Rhea" id="RHEA:18157"/>
        <dbReference type="ChEBI" id="CHEBI:15361"/>
        <dbReference type="ChEBI" id="CHEBI:15378"/>
        <dbReference type="ChEBI" id="CHEBI:30616"/>
        <dbReference type="ChEBI" id="CHEBI:58702"/>
        <dbReference type="ChEBI" id="CHEBI:456216"/>
        <dbReference type="EC" id="2.7.1.40"/>
    </reaction>
</comment>
<dbReference type="EC" id="2.7.1.40" evidence="6 17"/>
<dbReference type="PRINTS" id="PR01050">
    <property type="entry name" value="PYRUVTKNASE"/>
</dbReference>
<reference evidence="20" key="1">
    <citation type="submission" date="2023-03" db="EMBL/GenBank/DDBJ databases">
        <title>Mating type loci evolution in Malassezia.</title>
        <authorList>
            <person name="Coelho M.A."/>
        </authorList>
    </citation>
    <scope>NUCLEOTIDE SEQUENCE</scope>
    <source>
        <strain evidence="20">CBS 11721</strain>
    </source>
</reference>
<dbReference type="AlphaFoldDB" id="A0AAF0JB27"/>
<evidence type="ECO:0000256" key="6">
    <source>
        <dbReference type="ARBA" id="ARBA00012142"/>
    </source>
</evidence>
<evidence type="ECO:0000256" key="5">
    <source>
        <dbReference type="ARBA" id="ARBA00011881"/>
    </source>
</evidence>
<dbReference type="GO" id="GO:0016301">
    <property type="term" value="F:kinase activity"/>
    <property type="evidence" value="ECO:0007669"/>
    <property type="project" value="UniProtKB-KW"/>
</dbReference>
<evidence type="ECO:0000256" key="13">
    <source>
        <dbReference type="ARBA" id="ARBA00022958"/>
    </source>
</evidence>
<feature type="domain" description="Pyruvate kinase C-terminal" evidence="19">
    <location>
        <begin position="389"/>
        <end position="510"/>
    </location>
</feature>
<dbReference type="PANTHER" id="PTHR11817">
    <property type="entry name" value="PYRUVATE KINASE"/>
    <property type="match status" value="1"/>
</dbReference>
<accession>A0AAF0JB27</accession>
<evidence type="ECO:0000313" key="21">
    <source>
        <dbReference type="Proteomes" id="UP001219933"/>
    </source>
</evidence>
<dbReference type="FunFam" id="3.40.1380.20:FF:000001">
    <property type="entry name" value="Pyruvate kinase"/>
    <property type="match status" value="1"/>
</dbReference>
<evidence type="ECO:0000256" key="17">
    <source>
        <dbReference type="RuleBase" id="RU000504"/>
    </source>
</evidence>
<dbReference type="Gene3D" id="3.20.20.60">
    <property type="entry name" value="Phosphoenolpyruvate-binding domains"/>
    <property type="match status" value="1"/>
</dbReference>
<dbReference type="InterPro" id="IPR040442">
    <property type="entry name" value="Pyrv_kinase-like_dom_sf"/>
</dbReference>
<organism evidence="20 21">
    <name type="scientific">Malassezia cuniculi</name>
    <dbReference type="NCBI Taxonomy" id="948313"/>
    <lineage>
        <taxon>Eukaryota</taxon>
        <taxon>Fungi</taxon>
        <taxon>Dikarya</taxon>
        <taxon>Basidiomycota</taxon>
        <taxon>Ustilaginomycotina</taxon>
        <taxon>Malasseziomycetes</taxon>
        <taxon>Malasseziales</taxon>
        <taxon>Malasseziaceae</taxon>
        <taxon>Malassezia</taxon>
    </lineage>
</organism>
<dbReference type="PROSITE" id="PS00110">
    <property type="entry name" value="PYRUVATE_KINASE"/>
    <property type="match status" value="1"/>
</dbReference>
<evidence type="ECO:0000256" key="9">
    <source>
        <dbReference type="ARBA" id="ARBA00022741"/>
    </source>
</evidence>
<comment type="similarity">
    <text evidence="4 17">Belongs to the pyruvate kinase family.</text>
</comment>
<proteinExistence type="inferred from homology"/>
<dbReference type="Proteomes" id="UP001219933">
    <property type="component" value="Chromosome 2"/>
</dbReference>
<evidence type="ECO:0000256" key="14">
    <source>
        <dbReference type="ARBA" id="ARBA00023152"/>
    </source>
</evidence>
<dbReference type="Pfam" id="PF02887">
    <property type="entry name" value="PK_C"/>
    <property type="match status" value="1"/>
</dbReference>
<dbReference type="NCBIfam" id="TIGR01064">
    <property type="entry name" value="pyruv_kin"/>
    <property type="match status" value="1"/>
</dbReference>
<dbReference type="InterPro" id="IPR011037">
    <property type="entry name" value="Pyrv_Knase-like_insert_dom_sf"/>
</dbReference>
<dbReference type="InterPro" id="IPR018209">
    <property type="entry name" value="Pyrv_Knase_AS"/>
</dbReference>
<dbReference type="InterPro" id="IPR015813">
    <property type="entry name" value="Pyrv/PenolPyrv_kinase-like_dom"/>
</dbReference>
<dbReference type="Gene3D" id="3.40.1380.20">
    <property type="entry name" value="Pyruvate kinase, C-terminal domain"/>
    <property type="match status" value="1"/>
</dbReference>
<evidence type="ECO:0000256" key="11">
    <source>
        <dbReference type="ARBA" id="ARBA00022840"/>
    </source>
</evidence>
<evidence type="ECO:0000256" key="4">
    <source>
        <dbReference type="ARBA" id="ARBA00008663"/>
    </source>
</evidence>
<dbReference type="Gene3D" id="2.40.33.10">
    <property type="entry name" value="PK beta-barrel domain-like"/>
    <property type="match status" value="1"/>
</dbReference>
<name>A0AAF0JB27_9BASI</name>
<dbReference type="GO" id="GO:0030955">
    <property type="term" value="F:potassium ion binding"/>
    <property type="evidence" value="ECO:0007669"/>
    <property type="project" value="InterPro"/>
</dbReference>
<keyword evidence="12 17" id="KW-0460">Magnesium</keyword>
<evidence type="ECO:0000256" key="8">
    <source>
        <dbReference type="ARBA" id="ARBA00022723"/>
    </source>
</evidence>
<dbReference type="FunFam" id="3.20.20.60:FF:000025">
    <property type="entry name" value="Pyruvate kinase"/>
    <property type="match status" value="1"/>
</dbReference>
<comment type="cofactor">
    <cofactor evidence="2">
        <name>K(+)</name>
        <dbReference type="ChEBI" id="CHEBI:29103"/>
    </cofactor>
</comment>
<comment type="pathway">
    <text evidence="3 17">Carbohydrate degradation; glycolysis; pyruvate from D-glyceraldehyde 3-phosphate: step 5/5.</text>
</comment>
<comment type="subunit">
    <text evidence="5">Homotetramer.</text>
</comment>
<keyword evidence="9" id="KW-0547">Nucleotide-binding</keyword>
<dbReference type="SUPFAM" id="SSF50800">
    <property type="entry name" value="PK beta-barrel domain-like"/>
    <property type="match status" value="1"/>
</dbReference>
<dbReference type="FunFam" id="2.40.33.10:FF:000001">
    <property type="entry name" value="Pyruvate kinase"/>
    <property type="match status" value="1"/>
</dbReference>
<evidence type="ECO:0000313" key="20">
    <source>
        <dbReference type="EMBL" id="WFD34891.1"/>
    </source>
</evidence>